<dbReference type="EMBL" id="FXYH01000001">
    <property type="protein sequence ID" value="SMX32413.1"/>
    <property type="molecule type" value="Genomic_DNA"/>
</dbReference>
<evidence type="ECO:0000256" key="4">
    <source>
        <dbReference type="ARBA" id="ARBA00023002"/>
    </source>
</evidence>
<dbReference type="InterPro" id="IPR036188">
    <property type="entry name" value="FAD/NAD-bd_sf"/>
</dbReference>
<feature type="domain" description="FAD dependent oxidoreductase" evidence="5">
    <location>
        <begin position="7"/>
        <end position="283"/>
    </location>
</feature>
<dbReference type="AlphaFoldDB" id="A0A238JPP1"/>
<dbReference type="InterPro" id="IPR045170">
    <property type="entry name" value="MTOX"/>
</dbReference>
<proteinExistence type="predicted"/>
<gene>
    <name evidence="6" type="primary">soxA_1</name>
    <name evidence="6" type="ORF">PEV8663_00021</name>
</gene>
<dbReference type="Pfam" id="PF01266">
    <property type="entry name" value="DAO"/>
    <property type="match status" value="1"/>
</dbReference>
<sequence>MTKNSFDIIIIGGGAIGLSAAYHAGKRGLRTLVLEKNGVLNDAGSSAGASRQFRLQYAQQYMAELSLASQEYWAELQAYSQKPLIQQNGSLWFGDPDLNSQEGGISAAETVMDELSIPYTKLDSARIEADFPFTGLPKDYEGFFQASGGIINLKATEEAAFDAALATGNVEIHEFEPSLDIQESANGVMVRTEVGEYSAAKLAICAGAYVNDALKPLELSLEIDIWQMSSAYFAKSYPNVKLPTWFVFQNPGDSALFYGFPEVDWAHPGYIRVATDFPDAILSDPSQRSYIPSRKSLALDSKWVAEHMVGLDPAPRFTATCLIALAKQKDRELLLDYTPAWGGKHSNIVTYSAGWAGKYIPILGNMIVRMLENPAETLEYGNFSIPLKHFAIEWSTTPKT</sequence>
<dbReference type="Proteomes" id="UP000220836">
    <property type="component" value="Unassembled WGS sequence"/>
</dbReference>
<evidence type="ECO:0000259" key="5">
    <source>
        <dbReference type="Pfam" id="PF01266"/>
    </source>
</evidence>
<evidence type="ECO:0000256" key="2">
    <source>
        <dbReference type="ARBA" id="ARBA00022630"/>
    </source>
</evidence>
<evidence type="ECO:0000313" key="7">
    <source>
        <dbReference type="Proteomes" id="UP000220836"/>
    </source>
</evidence>
<dbReference type="GO" id="GO:0008115">
    <property type="term" value="F:sarcosine oxidase activity"/>
    <property type="evidence" value="ECO:0007669"/>
    <property type="project" value="UniProtKB-EC"/>
</dbReference>
<organism evidence="6 7">
    <name type="scientific">Pelagimonas varians</name>
    <dbReference type="NCBI Taxonomy" id="696760"/>
    <lineage>
        <taxon>Bacteria</taxon>
        <taxon>Pseudomonadati</taxon>
        <taxon>Pseudomonadota</taxon>
        <taxon>Alphaproteobacteria</taxon>
        <taxon>Rhodobacterales</taxon>
        <taxon>Roseobacteraceae</taxon>
        <taxon>Pelagimonas</taxon>
    </lineage>
</organism>
<dbReference type="PANTHER" id="PTHR10961:SF7">
    <property type="entry name" value="FAD DEPENDENT OXIDOREDUCTASE DOMAIN-CONTAINING PROTEIN"/>
    <property type="match status" value="1"/>
</dbReference>
<dbReference type="Gene3D" id="3.50.50.60">
    <property type="entry name" value="FAD/NAD(P)-binding domain"/>
    <property type="match status" value="1"/>
</dbReference>
<evidence type="ECO:0000256" key="1">
    <source>
        <dbReference type="ARBA" id="ARBA00001974"/>
    </source>
</evidence>
<protein>
    <submittedName>
        <fullName evidence="6">Monomeric sarcosine oxidase</fullName>
        <ecNumber evidence="6">1.5.3.1</ecNumber>
    </submittedName>
</protein>
<comment type="cofactor">
    <cofactor evidence="1">
        <name>FAD</name>
        <dbReference type="ChEBI" id="CHEBI:57692"/>
    </cofactor>
</comment>
<keyword evidence="7" id="KW-1185">Reference proteome</keyword>
<dbReference type="PANTHER" id="PTHR10961">
    <property type="entry name" value="PEROXISOMAL SARCOSINE OXIDASE"/>
    <property type="match status" value="1"/>
</dbReference>
<evidence type="ECO:0000256" key="3">
    <source>
        <dbReference type="ARBA" id="ARBA00022827"/>
    </source>
</evidence>
<dbReference type="InterPro" id="IPR006076">
    <property type="entry name" value="FAD-dep_OxRdtase"/>
</dbReference>
<dbReference type="EC" id="1.5.3.1" evidence="6"/>
<dbReference type="GO" id="GO:0050660">
    <property type="term" value="F:flavin adenine dinucleotide binding"/>
    <property type="evidence" value="ECO:0007669"/>
    <property type="project" value="InterPro"/>
</dbReference>
<keyword evidence="2" id="KW-0285">Flavoprotein</keyword>
<name>A0A238JPP1_9RHOB</name>
<evidence type="ECO:0000313" key="6">
    <source>
        <dbReference type="EMBL" id="SMX32413.1"/>
    </source>
</evidence>
<dbReference type="RefSeq" id="WP_170125772.1">
    <property type="nucleotide sequence ID" value="NZ_FXYH01000001.1"/>
</dbReference>
<dbReference type="SUPFAM" id="SSF51905">
    <property type="entry name" value="FAD/NAD(P)-binding domain"/>
    <property type="match status" value="1"/>
</dbReference>
<keyword evidence="3" id="KW-0274">FAD</keyword>
<reference evidence="6 7" key="1">
    <citation type="submission" date="2017-05" db="EMBL/GenBank/DDBJ databases">
        <authorList>
            <person name="Song R."/>
            <person name="Chenine A.L."/>
            <person name="Ruprecht R.M."/>
        </authorList>
    </citation>
    <scope>NUCLEOTIDE SEQUENCE [LARGE SCALE GENOMIC DNA]</scope>
    <source>
        <strain evidence="6 7">CECT 8663</strain>
    </source>
</reference>
<accession>A0A238JPP1</accession>
<keyword evidence="4 6" id="KW-0560">Oxidoreductase</keyword>
<dbReference type="Gene3D" id="3.30.9.10">
    <property type="entry name" value="D-Amino Acid Oxidase, subunit A, domain 2"/>
    <property type="match status" value="1"/>
</dbReference>